<dbReference type="AlphaFoldDB" id="A0A0F9C287"/>
<evidence type="ECO:0000313" key="1">
    <source>
        <dbReference type="EMBL" id="KKK96659.1"/>
    </source>
</evidence>
<feature type="non-terminal residue" evidence="1">
    <location>
        <position position="108"/>
    </location>
</feature>
<accession>A0A0F9C287</accession>
<reference evidence="1" key="1">
    <citation type="journal article" date="2015" name="Nature">
        <title>Complex archaea that bridge the gap between prokaryotes and eukaryotes.</title>
        <authorList>
            <person name="Spang A."/>
            <person name="Saw J.H."/>
            <person name="Jorgensen S.L."/>
            <person name="Zaremba-Niedzwiedzka K."/>
            <person name="Martijn J."/>
            <person name="Lind A.E."/>
            <person name="van Eijk R."/>
            <person name="Schleper C."/>
            <person name="Guy L."/>
            <person name="Ettema T.J."/>
        </authorList>
    </citation>
    <scope>NUCLEOTIDE SEQUENCE</scope>
</reference>
<proteinExistence type="predicted"/>
<sequence>MVDRRPFVWVLSGDFDAWIDEIAGIYFADDSFGPLIEAAVVYTRAVTEAVGFTDSTTGVKSIPIAKSEAIGVIDSTTAAKSAIQAKAEAIGVIDSVASAVVKTRSASE</sequence>
<gene>
    <name evidence="1" type="ORF">LCGC14_2660560</name>
</gene>
<dbReference type="EMBL" id="LAZR01046383">
    <property type="protein sequence ID" value="KKK96659.1"/>
    <property type="molecule type" value="Genomic_DNA"/>
</dbReference>
<name>A0A0F9C287_9ZZZZ</name>
<organism evidence="1">
    <name type="scientific">marine sediment metagenome</name>
    <dbReference type="NCBI Taxonomy" id="412755"/>
    <lineage>
        <taxon>unclassified sequences</taxon>
        <taxon>metagenomes</taxon>
        <taxon>ecological metagenomes</taxon>
    </lineage>
</organism>
<comment type="caution">
    <text evidence="1">The sequence shown here is derived from an EMBL/GenBank/DDBJ whole genome shotgun (WGS) entry which is preliminary data.</text>
</comment>
<protein>
    <submittedName>
        <fullName evidence="1">Uncharacterized protein</fullName>
    </submittedName>
</protein>